<evidence type="ECO:0000256" key="2">
    <source>
        <dbReference type="ARBA" id="ARBA00008537"/>
    </source>
</evidence>
<feature type="transmembrane region" description="Helical" evidence="8">
    <location>
        <begin position="45"/>
        <end position="65"/>
    </location>
</feature>
<name>A0A1I4Q1P3_9BACI</name>
<feature type="transmembrane region" description="Helical" evidence="8">
    <location>
        <begin position="102"/>
        <end position="122"/>
    </location>
</feature>
<dbReference type="AlphaFoldDB" id="A0A1I4Q1P3"/>
<feature type="transmembrane region" description="Helical" evidence="8">
    <location>
        <begin position="349"/>
        <end position="375"/>
    </location>
</feature>
<keyword evidence="3" id="KW-0813">Transport</keyword>
<dbReference type="Pfam" id="PF07690">
    <property type="entry name" value="MFS_1"/>
    <property type="match status" value="1"/>
</dbReference>
<feature type="transmembrane region" description="Helical" evidence="8">
    <location>
        <begin position="12"/>
        <end position="33"/>
    </location>
</feature>
<dbReference type="PANTHER" id="PTHR42718">
    <property type="entry name" value="MAJOR FACILITATOR SUPERFAMILY MULTIDRUG TRANSPORTER MFSC"/>
    <property type="match status" value="1"/>
</dbReference>
<evidence type="ECO:0000256" key="6">
    <source>
        <dbReference type="ARBA" id="ARBA00022989"/>
    </source>
</evidence>
<gene>
    <name evidence="10" type="ORF">SAMN04488054_13517</name>
</gene>
<feature type="transmembrane region" description="Helical" evidence="8">
    <location>
        <begin position="291"/>
        <end position="313"/>
    </location>
</feature>
<comment type="similarity">
    <text evidence="2">Belongs to the major facilitator superfamily. EmrB family.</text>
</comment>
<feature type="transmembrane region" description="Helical" evidence="8">
    <location>
        <begin position="134"/>
        <end position="155"/>
    </location>
</feature>
<dbReference type="Gene3D" id="1.20.1250.20">
    <property type="entry name" value="MFS general substrate transporter like domains"/>
    <property type="match status" value="1"/>
</dbReference>
<dbReference type="InterPro" id="IPR004638">
    <property type="entry name" value="EmrB-like"/>
</dbReference>
<evidence type="ECO:0000313" key="11">
    <source>
        <dbReference type="Proteomes" id="UP000199668"/>
    </source>
</evidence>
<feature type="transmembrane region" description="Helical" evidence="8">
    <location>
        <begin position="193"/>
        <end position="216"/>
    </location>
</feature>
<dbReference type="InterPro" id="IPR011701">
    <property type="entry name" value="MFS"/>
</dbReference>
<feature type="transmembrane region" description="Helical" evidence="8">
    <location>
        <begin position="426"/>
        <end position="443"/>
    </location>
</feature>
<dbReference type="InterPro" id="IPR020846">
    <property type="entry name" value="MFS_dom"/>
</dbReference>
<evidence type="ECO:0000259" key="9">
    <source>
        <dbReference type="PROSITE" id="PS50850"/>
    </source>
</evidence>
<comment type="subcellular location">
    <subcellularLocation>
        <location evidence="1">Cell membrane</location>
        <topology evidence="1">Multi-pass membrane protein</topology>
    </subcellularLocation>
</comment>
<feature type="transmembrane region" description="Helical" evidence="8">
    <location>
        <begin position="325"/>
        <end position="343"/>
    </location>
</feature>
<dbReference type="EMBL" id="FOTY01000035">
    <property type="protein sequence ID" value="SFM33914.1"/>
    <property type="molecule type" value="Genomic_DNA"/>
</dbReference>
<dbReference type="PANTHER" id="PTHR42718:SF9">
    <property type="entry name" value="MAJOR FACILITATOR SUPERFAMILY MULTIDRUG TRANSPORTER MFSC"/>
    <property type="match status" value="1"/>
</dbReference>
<keyword evidence="7 8" id="KW-0472">Membrane</keyword>
<dbReference type="GO" id="GO:0005886">
    <property type="term" value="C:plasma membrane"/>
    <property type="evidence" value="ECO:0007669"/>
    <property type="project" value="UniProtKB-SubCell"/>
</dbReference>
<keyword evidence="4" id="KW-1003">Cell membrane</keyword>
<evidence type="ECO:0000256" key="8">
    <source>
        <dbReference type="SAM" id="Phobius"/>
    </source>
</evidence>
<feature type="transmembrane region" description="Helical" evidence="8">
    <location>
        <begin position="222"/>
        <end position="240"/>
    </location>
</feature>
<feature type="domain" description="Major facilitator superfamily (MFS) profile" evidence="9">
    <location>
        <begin position="7"/>
        <end position="449"/>
    </location>
</feature>
<feature type="transmembrane region" description="Helical" evidence="8">
    <location>
        <begin position="72"/>
        <end position="96"/>
    </location>
</feature>
<keyword evidence="5 8" id="KW-0812">Transmembrane</keyword>
<sequence length="462" mass="50791">MKQQKWTVWTVVSINFLFLLNQFLLITAFPTIMQEFQVNATEVQWLTTAFLLTAAIMIPINGYFVDRFTLRFLVLVSLACFLVGTVAGILAPSFLLLVVARIIQAIGAGIMLPLAQTVLLLVYSSEKRGQAMGILGLVMNVAPAIGPAMSGLIIDLWDWRILFWMILLPLVGLIVITYLFIQNITETKAAQFDVFSFILSSIGFVAFLLGVSMINMYPFEDLRVIGTIGLGAGAFVWFGYRQLRLSIPLLNIKVFAYGPFLFATLSIFLISLLLLSAETLIPLFAQSVQGLSAFTSGMILMPGTFLLALFSWISGLLYDRYGRKVIGVGFVPLLISVVMFSLFQPTTSFLTVTVAFMFFMLGISITMMPQVAFAMNHLPASIMPHGTAVINALRQFAMAIGVTALTTIVTVSSQGQDHLYEGTRNAFLTMAVLGVISLAFFVVSNKGNNKRGTSKNRQSHDV</sequence>
<dbReference type="InterPro" id="IPR036259">
    <property type="entry name" value="MFS_trans_sf"/>
</dbReference>
<dbReference type="NCBIfam" id="TIGR00711">
    <property type="entry name" value="efflux_EmrB"/>
    <property type="match status" value="1"/>
</dbReference>
<dbReference type="PRINTS" id="PR01036">
    <property type="entry name" value="TCRTETB"/>
</dbReference>
<keyword evidence="6 8" id="KW-1133">Transmembrane helix</keyword>
<dbReference type="GO" id="GO:0022857">
    <property type="term" value="F:transmembrane transporter activity"/>
    <property type="evidence" value="ECO:0007669"/>
    <property type="project" value="InterPro"/>
</dbReference>
<keyword evidence="11" id="KW-1185">Reference proteome</keyword>
<evidence type="ECO:0000256" key="1">
    <source>
        <dbReference type="ARBA" id="ARBA00004651"/>
    </source>
</evidence>
<dbReference type="Proteomes" id="UP000199668">
    <property type="component" value="Unassembled WGS sequence"/>
</dbReference>
<proteinExistence type="inferred from homology"/>
<dbReference type="RefSeq" id="WP_177195597.1">
    <property type="nucleotide sequence ID" value="NZ_FOTY01000035.1"/>
</dbReference>
<organism evidence="10 11">
    <name type="scientific">Salibacterium qingdaonense</name>
    <dbReference type="NCBI Taxonomy" id="266892"/>
    <lineage>
        <taxon>Bacteria</taxon>
        <taxon>Bacillati</taxon>
        <taxon>Bacillota</taxon>
        <taxon>Bacilli</taxon>
        <taxon>Bacillales</taxon>
        <taxon>Bacillaceae</taxon>
    </lineage>
</organism>
<reference evidence="10 11" key="1">
    <citation type="submission" date="2016-10" db="EMBL/GenBank/DDBJ databases">
        <authorList>
            <person name="de Groot N.N."/>
        </authorList>
    </citation>
    <scope>NUCLEOTIDE SEQUENCE [LARGE SCALE GENOMIC DNA]</scope>
    <source>
        <strain evidence="10 11">CGMCC 1.6134</strain>
    </source>
</reference>
<accession>A0A1I4Q1P3</accession>
<dbReference type="Gene3D" id="1.20.1720.10">
    <property type="entry name" value="Multidrug resistance protein D"/>
    <property type="match status" value="1"/>
</dbReference>
<evidence type="ECO:0000313" key="10">
    <source>
        <dbReference type="EMBL" id="SFM33914.1"/>
    </source>
</evidence>
<evidence type="ECO:0000256" key="5">
    <source>
        <dbReference type="ARBA" id="ARBA00022692"/>
    </source>
</evidence>
<evidence type="ECO:0000256" key="7">
    <source>
        <dbReference type="ARBA" id="ARBA00023136"/>
    </source>
</evidence>
<evidence type="ECO:0000256" key="4">
    <source>
        <dbReference type="ARBA" id="ARBA00022475"/>
    </source>
</evidence>
<dbReference type="SUPFAM" id="SSF103473">
    <property type="entry name" value="MFS general substrate transporter"/>
    <property type="match status" value="1"/>
</dbReference>
<feature type="transmembrane region" description="Helical" evidence="8">
    <location>
        <begin position="260"/>
        <end position="285"/>
    </location>
</feature>
<feature type="transmembrane region" description="Helical" evidence="8">
    <location>
        <begin position="161"/>
        <end position="181"/>
    </location>
</feature>
<dbReference type="STRING" id="266892.SAMN04488054_13517"/>
<protein>
    <submittedName>
        <fullName evidence="10">MFS transporter, DHA2 family, multidrug resistance protein</fullName>
    </submittedName>
</protein>
<feature type="transmembrane region" description="Helical" evidence="8">
    <location>
        <begin position="396"/>
        <end position="414"/>
    </location>
</feature>
<dbReference type="PROSITE" id="PS50850">
    <property type="entry name" value="MFS"/>
    <property type="match status" value="1"/>
</dbReference>
<evidence type="ECO:0000256" key="3">
    <source>
        <dbReference type="ARBA" id="ARBA00022448"/>
    </source>
</evidence>